<organism evidence="3 4">
    <name type="scientific">Vermiconidia calcicola</name>
    <dbReference type="NCBI Taxonomy" id="1690605"/>
    <lineage>
        <taxon>Eukaryota</taxon>
        <taxon>Fungi</taxon>
        <taxon>Dikarya</taxon>
        <taxon>Ascomycota</taxon>
        <taxon>Pezizomycotina</taxon>
        <taxon>Dothideomycetes</taxon>
        <taxon>Dothideomycetidae</taxon>
        <taxon>Mycosphaerellales</taxon>
        <taxon>Extremaceae</taxon>
        <taxon>Vermiconidia</taxon>
    </lineage>
</organism>
<dbReference type="Gene3D" id="3.40.50.1460">
    <property type="match status" value="1"/>
</dbReference>
<reference evidence="3 4" key="1">
    <citation type="submission" date="2023-06" db="EMBL/GenBank/DDBJ databases">
        <title>Black Yeasts Isolated from many extreme environments.</title>
        <authorList>
            <person name="Coleine C."/>
            <person name="Stajich J.E."/>
            <person name="Selbmann L."/>
        </authorList>
    </citation>
    <scope>NUCLEOTIDE SEQUENCE [LARGE SCALE GENOMIC DNA]</scope>
    <source>
        <strain evidence="3 4">CCFEE 5887</strain>
    </source>
</reference>
<proteinExistence type="predicted"/>
<protein>
    <recommendedName>
        <fullName evidence="2">Peptidase C14 caspase domain-containing protein</fullName>
    </recommendedName>
</protein>
<evidence type="ECO:0000259" key="2">
    <source>
        <dbReference type="Pfam" id="PF00656"/>
    </source>
</evidence>
<dbReference type="PANTHER" id="PTHR43049">
    <property type="entry name" value="EARLY ENDOSOME ANTIGEN"/>
    <property type="match status" value="1"/>
</dbReference>
<dbReference type="Proteomes" id="UP001345827">
    <property type="component" value="Unassembled WGS sequence"/>
</dbReference>
<keyword evidence="1" id="KW-0175">Coiled coil</keyword>
<feature type="coiled-coil region" evidence="1">
    <location>
        <begin position="524"/>
        <end position="740"/>
    </location>
</feature>
<feature type="domain" description="Peptidase C14 caspase" evidence="2">
    <location>
        <begin position="119"/>
        <end position="299"/>
    </location>
</feature>
<evidence type="ECO:0000313" key="4">
    <source>
        <dbReference type="Proteomes" id="UP001345827"/>
    </source>
</evidence>
<evidence type="ECO:0000313" key="3">
    <source>
        <dbReference type="EMBL" id="KAK5545726.1"/>
    </source>
</evidence>
<dbReference type="SUPFAM" id="SSF57997">
    <property type="entry name" value="Tropomyosin"/>
    <property type="match status" value="1"/>
</dbReference>
<dbReference type="GO" id="GO:0006508">
    <property type="term" value="P:proteolysis"/>
    <property type="evidence" value="ECO:0007669"/>
    <property type="project" value="InterPro"/>
</dbReference>
<dbReference type="GO" id="GO:0004197">
    <property type="term" value="F:cysteine-type endopeptidase activity"/>
    <property type="evidence" value="ECO:0007669"/>
    <property type="project" value="InterPro"/>
</dbReference>
<dbReference type="Pfam" id="PF00656">
    <property type="entry name" value="Peptidase_C14"/>
    <property type="match status" value="1"/>
</dbReference>
<dbReference type="InterPro" id="IPR011600">
    <property type="entry name" value="Pept_C14_caspase"/>
</dbReference>
<comment type="caution">
    <text evidence="3">The sequence shown here is derived from an EMBL/GenBank/DDBJ whole genome shotgun (WGS) entry which is preliminary data.</text>
</comment>
<evidence type="ECO:0000256" key="1">
    <source>
        <dbReference type="SAM" id="Coils"/>
    </source>
</evidence>
<dbReference type="AlphaFoldDB" id="A0AAV9QN87"/>
<dbReference type="PANTHER" id="PTHR43049:SF1">
    <property type="entry name" value="EARLY ENDOSOME ANTIGEN"/>
    <property type="match status" value="1"/>
</dbReference>
<gene>
    <name evidence="3" type="ORF">LTR25_000734</name>
</gene>
<keyword evidence="4" id="KW-1185">Reference proteome</keyword>
<name>A0AAV9QN87_9PEZI</name>
<dbReference type="EMBL" id="JAXLQG010000001">
    <property type="protein sequence ID" value="KAK5545726.1"/>
    <property type="molecule type" value="Genomic_DNA"/>
</dbReference>
<accession>A0AAV9QN87</accession>
<sequence length="836" mass="94325">MNVATLASGTDQAGGLSEVPQIDSEQLGHDNDEHTQPDNNAVEASVLGDEASDANLTGTTTVECGCISPTKDHLENLQKWREDMNKALSKLPAIDIQYKRVVVLMAYWAVSDVSHLSKHAEDLKAVFESYGYTVVPHVLDNKRAAKKDDLDIFNEFKDKLDGVIRKVSVKDEANLLILYYAGHGATLDGKKPEDTAAPYVWQPTQSNPTHRLQFRQCQPMLMNMRADVLFVFDCCYALAMIEEGEFQIWNQRSEILAASSALEEASAVRKSSFTTALAEELKSRAKQRGQGANWYYTLLTSTERTRRHKLVQAPLWRRYSRLSFRTGIFLQDKNWVPPEPSAAGGADTDSGLGSSIASIASQERLYQRTIDDLTNLSDIRVLIKIRLRNPAEQLLEADWMEMFEHRPSNVDSIEVNVVDKVVCHGLFESDSSILLVTVPIWLWQTVEHNTSYENLGVVRSDNLLAPGRAAGMIEVATGFSPPARAKQQQRTLDESNAPVVEATPAEPTAVLTPDQTPVEHAFRGERAEMKLSEVEKELLEKEDVVRRKGQELVQLELDMRDKEAKARELERKAKSTEEKVRQQREEVNVAGEKLREMKNEVNSTRGQVEELESEVNASKRTVMQQQKDMGLAEAKLKEFKDETNAFEGKIKQQQKEVNVMEEEVRHQQKEVNLAKDSVMGLNTEAAVAATKVKELGNGIYAAEEKLNQQRNELNLAESKVRELEERAGVAEEKKRKHDETVRLAERRLAERERDLEQRELLLRQTRGRPSKGMPMPVFWDALSAANDLVSPDPAFWRGWGKTVMDLPNSRFQNMVVKKTDLIGDRKARRILAGRGM</sequence>